<gene>
    <name evidence="2" type="ORF">SOIL9_40550</name>
</gene>
<dbReference type="AlphaFoldDB" id="A0A6P2CXH7"/>
<name>A0A6P2CXH7_9BACT</name>
<reference evidence="2 3" key="1">
    <citation type="submission" date="2019-05" db="EMBL/GenBank/DDBJ databases">
        <authorList>
            <consortium name="Science for Life Laboratories"/>
        </authorList>
    </citation>
    <scope>NUCLEOTIDE SEQUENCE [LARGE SCALE GENOMIC DNA]</scope>
    <source>
        <strain evidence="2">Soil9</strain>
    </source>
</reference>
<dbReference type="KEGG" id="gms:SOIL9_40550"/>
<organism evidence="2 3">
    <name type="scientific">Gemmata massiliana</name>
    <dbReference type="NCBI Taxonomy" id="1210884"/>
    <lineage>
        <taxon>Bacteria</taxon>
        <taxon>Pseudomonadati</taxon>
        <taxon>Planctomycetota</taxon>
        <taxon>Planctomycetia</taxon>
        <taxon>Gemmatales</taxon>
        <taxon>Gemmataceae</taxon>
        <taxon>Gemmata</taxon>
    </lineage>
</organism>
<dbReference type="PANTHER" id="PTHR30007:SF1">
    <property type="entry name" value="BLR1914 PROTEIN"/>
    <property type="match status" value="1"/>
</dbReference>
<protein>
    <recommendedName>
        <fullName evidence="1">Transposase DDE domain-containing protein</fullName>
    </recommendedName>
</protein>
<dbReference type="Pfam" id="PF13586">
    <property type="entry name" value="DDE_Tnp_1_2"/>
    <property type="match status" value="1"/>
</dbReference>
<sequence>MAQAQALGRGRGGLSGLSTKIIATIADEDTVLTVDVVPRQAGDAPLLVPVPDRTLARGPVDEIVGDKAFDGDQLRCDCLNREVNPNIPLKSNRDPDQWVFDTDSYKERNRVERLFGKAKPFRRIATRYEKLKVTHFGLLHVVLGFIRLRKLRNVNTP</sequence>
<evidence type="ECO:0000313" key="3">
    <source>
        <dbReference type="Proteomes" id="UP000464178"/>
    </source>
</evidence>
<proteinExistence type="predicted"/>
<dbReference type="Proteomes" id="UP000464178">
    <property type="component" value="Chromosome"/>
</dbReference>
<evidence type="ECO:0000259" key="1">
    <source>
        <dbReference type="Pfam" id="PF13586"/>
    </source>
</evidence>
<dbReference type="InterPro" id="IPR025668">
    <property type="entry name" value="Tnp_DDE_dom"/>
</dbReference>
<accession>A0A6P2CXH7</accession>
<keyword evidence="3" id="KW-1185">Reference proteome</keyword>
<feature type="domain" description="Transposase DDE" evidence="1">
    <location>
        <begin position="66"/>
        <end position="148"/>
    </location>
</feature>
<dbReference type="EMBL" id="LR593886">
    <property type="protein sequence ID" value="VTR93659.1"/>
    <property type="molecule type" value="Genomic_DNA"/>
</dbReference>
<evidence type="ECO:0000313" key="2">
    <source>
        <dbReference type="EMBL" id="VTR93659.1"/>
    </source>
</evidence>
<dbReference type="PANTHER" id="PTHR30007">
    <property type="entry name" value="PHP DOMAIN PROTEIN"/>
    <property type="match status" value="1"/>
</dbReference>
<dbReference type="RefSeq" id="WP_232069653.1">
    <property type="nucleotide sequence ID" value="NZ_LR593886.1"/>
</dbReference>